<dbReference type="Pfam" id="PF02567">
    <property type="entry name" value="PhzC-PhzF"/>
    <property type="match status" value="1"/>
</dbReference>
<sequence>MSVAHLLEAFTEGPGTGNPAGVVLLARWPEEAWMQAVAARLGLSETAFVVPGPAPGRAGLRWFTPRTEVALCGHATLAAAWVVGRETVTFETASGPLACRLIPTGLVEAELPVDPPVARPVPEGLVLPELTWFGEGRFDAVAVLARAEAVRAVQPDLGDLAGRSWRGLVVTAPGDDDGVDFVSRYFAPAVGVPEDPVTGSTHCLLAELWGERLGRRRLSARQLSARGGRLELERRGPVVAVGGRVEEVGRVSLAGP</sequence>
<keyword evidence="2" id="KW-0413">Isomerase</keyword>
<dbReference type="PIRSF" id="PIRSF016184">
    <property type="entry name" value="PhzC_PhzF"/>
    <property type="match status" value="1"/>
</dbReference>
<reference evidence="3 4" key="1">
    <citation type="submission" date="2024-09" db="EMBL/GenBank/DDBJ databases">
        <authorList>
            <person name="Sun Q."/>
            <person name="Mori K."/>
        </authorList>
    </citation>
    <scope>NUCLEOTIDE SEQUENCE [LARGE SCALE GENOMIC DNA]</scope>
    <source>
        <strain evidence="3 4">JCM 15389</strain>
    </source>
</reference>
<organism evidence="3 4">
    <name type="scientific">Aciditerrimonas ferrireducens</name>
    <dbReference type="NCBI Taxonomy" id="667306"/>
    <lineage>
        <taxon>Bacteria</taxon>
        <taxon>Bacillati</taxon>
        <taxon>Actinomycetota</taxon>
        <taxon>Acidimicrobiia</taxon>
        <taxon>Acidimicrobiales</taxon>
        <taxon>Acidimicrobiaceae</taxon>
        <taxon>Aciditerrimonas</taxon>
    </lineage>
</organism>
<dbReference type="PANTHER" id="PTHR13774">
    <property type="entry name" value="PHENAZINE BIOSYNTHESIS PROTEIN"/>
    <property type="match status" value="1"/>
</dbReference>
<dbReference type="InterPro" id="IPR003719">
    <property type="entry name" value="Phenazine_PhzF-like"/>
</dbReference>
<dbReference type="NCBIfam" id="TIGR00654">
    <property type="entry name" value="PhzF_family"/>
    <property type="match status" value="1"/>
</dbReference>
<dbReference type="PANTHER" id="PTHR13774:SF17">
    <property type="entry name" value="PHENAZINE BIOSYNTHESIS-LIKE DOMAIN-CONTAINING PROTEIN"/>
    <property type="match status" value="1"/>
</dbReference>
<evidence type="ECO:0000313" key="4">
    <source>
        <dbReference type="Proteomes" id="UP001589788"/>
    </source>
</evidence>
<evidence type="ECO:0000313" key="3">
    <source>
        <dbReference type="EMBL" id="MFC0081799.1"/>
    </source>
</evidence>
<name>A0ABV6C280_9ACTN</name>
<keyword evidence="4" id="KW-1185">Reference proteome</keyword>
<proteinExistence type="inferred from homology"/>
<dbReference type="EMBL" id="JBHLYQ010000048">
    <property type="protein sequence ID" value="MFC0081799.1"/>
    <property type="molecule type" value="Genomic_DNA"/>
</dbReference>
<gene>
    <name evidence="3" type="ORF">ACFFRE_06525</name>
</gene>
<dbReference type="SUPFAM" id="SSF54506">
    <property type="entry name" value="Diaminopimelate epimerase-like"/>
    <property type="match status" value="1"/>
</dbReference>
<dbReference type="Proteomes" id="UP001589788">
    <property type="component" value="Unassembled WGS sequence"/>
</dbReference>
<evidence type="ECO:0000256" key="2">
    <source>
        <dbReference type="ARBA" id="ARBA00023235"/>
    </source>
</evidence>
<evidence type="ECO:0000256" key="1">
    <source>
        <dbReference type="ARBA" id="ARBA00008270"/>
    </source>
</evidence>
<accession>A0ABV6C280</accession>
<dbReference type="Gene3D" id="3.10.310.10">
    <property type="entry name" value="Diaminopimelate Epimerase, Chain A, domain 1"/>
    <property type="match status" value="2"/>
</dbReference>
<comment type="similarity">
    <text evidence="1">Belongs to the PhzF family.</text>
</comment>
<protein>
    <submittedName>
        <fullName evidence="3">PhzF family phenazine biosynthesis protein</fullName>
    </submittedName>
</protein>
<dbReference type="RefSeq" id="WP_377789083.1">
    <property type="nucleotide sequence ID" value="NZ_JBHLYQ010000048.1"/>
</dbReference>
<comment type="caution">
    <text evidence="3">The sequence shown here is derived from an EMBL/GenBank/DDBJ whole genome shotgun (WGS) entry which is preliminary data.</text>
</comment>